<dbReference type="InterPro" id="IPR036890">
    <property type="entry name" value="HATPase_C_sf"/>
</dbReference>
<evidence type="ECO:0008006" key="3">
    <source>
        <dbReference type="Google" id="ProtNLM"/>
    </source>
</evidence>
<sequence length="565" mass="62031">MTFPTTIHASVGESIIHKATRLFAGCVADALHELLQNARRAGATRVDIRRFDRDSATILRIRDDGRGIADPTKLLALGDSGWDSDIARSEDPAGMGVFSLAGRHVVIRSRPADAEDGWQVTIPPQEWESGEPLELVPAIIAKGTEIEIELSKAWIDELGEAVKNAARFYPLPVFYGEERQAHEAFLKEAVRVENWNGCSIGVFLDKYTPHREQARINFHGLTVPCRLPHVHDADGGRGWYAKVDIVDAKNLQFVLPARKEMVQNTALDALREACQAAIFRTIAREGHHRLSYTQWLRARELGISLPEAAPFLHLWTPRIAETNDIFPGERIAGEPMVIMPTLSANIEQCVDRALKSADGLGGSPVRAMLEFAGYGWYNALPRVLGLSFQVETDNETFHYDDGASVPDDVDSGRVGAITLELAVRATADSEEPADILAFPADVLIVPTDCCSDLDDVAILLGTDCAITPGELASLLEASCFWPNEDCDADSHYTQQAAFEMQARFAANMLLLGEDAAVLERVREALRQHVTWLIPKDRAISMQAVNHLVEAAFADNDDAPSVDAAE</sequence>
<organism evidence="1 2">
    <name type="scientific">Sphingobium cloacae</name>
    <dbReference type="NCBI Taxonomy" id="120107"/>
    <lineage>
        <taxon>Bacteria</taxon>
        <taxon>Pseudomonadati</taxon>
        <taxon>Pseudomonadota</taxon>
        <taxon>Alphaproteobacteria</taxon>
        <taxon>Sphingomonadales</taxon>
        <taxon>Sphingomonadaceae</taxon>
        <taxon>Sphingobium</taxon>
    </lineage>
</organism>
<gene>
    <name evidence="1" type="ORF">SCLO_1001060</name>
</gene>
<dbReference type="Proteomes" id="UP000218272">
    <property type="component" value="Chromosome SCLO_1"/>
</dbReference>
<dbReference type="AlphaFoldDB" id="A0A1E1EY01"/>
<evidence type="ECO:0000313" key="1">
    <source>
        <dbReference type="EMBL" id="BAV63146.1"/>
    </source>
</evidence>
<accession>A0A1E1EY01</accession>
<proteinExistence type="predicted"/>
<dbReference type="RefSeq" id="WP_048575801.1">
    <property type="nucleotide sequence ID" value="NZ_AP017655.1"/>
</dbReference>
<dbReference type="OrthoDB" id="7395097at2"/>
<reference evidence="1 2" key="1">
    <citation type="submission" date="2016-10" db="EMBL/GenBank/DDBJ databases">
        <title>Complete Genome Sequence of the Nonylphenol-Degrading Bacterium Sphingobium cloacae JCM 10874T.</title>
        <authorList>
            <person name="Ootsuka M."/>
            <person name="Nishizawa T."/>
            <person name="Ohta H."/>
        </authorList>
    </citation>
    <scope>NUCLEOTIDE SEQUENCE [LARGE SCALE GENOMIC DNA]</scope>
    <source>
        <strain evidence="1 2">JCM 10874</strain>
    </source>
</reference>
<protein>
    <recommendedName>
        <fullName evidence="3">ATP-binding protein</fullName>
    </recommendedName>
</protein>
<dbReference type="SUPFAM" id="SSF55874">
    <property type="entry name" value="ATPase domain of HSP90 chaperone/DNA topoisomerase II/histidine kinase"/>
    <property type="match status" value="1"/>
</dbReference>
<keyword evidence="2" id="KW-1185">Reference proteome</keyword>
<evidence type="ECO:0000313" key="2">
    <source>
        <dbReference type="Proteomes" id="UP000218272"/>
    </source>
</evidence>
<name>A0A1E1EY01_9SPHN</name>
<dbReference type="EMBL" id="AP017655">
    <property type="protein sequence ID" value="BAV63146.1"/>
    <property type="molecule type" value="Genomic_DNA"/>
</dbReference>
<dbReference type="Gene3D" id="3.30.565.10">
    <property type="entry name" value="Histidine kinase-like ATPase, C-terminal domain"/>
    <property type="match status" value="1"/>
</dbReference>
<dbReference type="KEGG" id="sclo:SCLO_1001060"/>